<keyword evidence="3" id="KW-1185">Reference proteome</keyword>
<dbReference type="InterPro" id="IPR037898">
    <property type="entry name" value="NudC_fam"/>
</dbReference>
<accession>F0ZWD5</accession>
<protein>
    <recommendedName>
        <fullName evidence="1">CS domain-containing protein</fullName>
    </recommendedName>
</protein>
<dbReference type="PANTHER" id="PTHR12356:SF18">
    <property type="entry name" value="NUDC DOMAIN-CONTAINING PROTEIN 2"/>
    <property type="match status" value="1"/>
</dbReference>
<dbReference type="GeneID" id="10505472"/>
<sequence>EQFYSKIKQNDSFWTLEDGMIHITLQKMNKAEIWLAALKGHLNQNEALLNEEDKKKIMLEKFQEENSGFD</sequence>
<dbReference type="PANTHER" id="PTHR12356">
    <property type="entry name" value="NUCLEAR MOVEMENT PROTEIN NUDC"/>
    <property type="match status" value="1"/>
</dbReference>
<dbReference type="VEuPathDB" id="AmoebaDB:DICPUDRAFT_13641"/>
<dbReference type="AlphaFoldDB" id="F0ZWD5"/>
<dbReference type="OrthoDB" id="515366at2759"/>
<evidence type="ECO:0000259" key="1">
    <source>
        <dbReference type="Pfam" id="PF04969"/>
    </source>
</evidence>
<dbReference type="FunCoup" id="F0ZWD5">
    <property type="interactions" value="19"/>
</dbReference>
<feature type="non-terminal residue" evidence="2">
    <location>
        <position position="1"/>
    </location>
</feature>
<dbReference type="InterPro" id="IPR007052">
    <property type="entry name" value="CS_dom"/>
</dbReference>
<evidence type="ECO:0000313" key="2">
    <source>
        <dbReference type="EMBL" id="EGC31744.1"/>
    </source>
</evidence>
<feature type="non-terminal residue" evidence="2">
    <location>
        <position position="70"/>
    </location>
</feature>
<dbReference type="eggNOG" id="KOG2265">
    <property type="taxonomic scope" value="Eukaryota"/>
</dbReference>
<dbReference type="Gene3D" id="2.60.40.790">
    <property type="match status" value="1"/>
</dbReference>
<dbReference type="EMBL" id="GL871233">
    <property type="protein sequence ID" value="EGC31744.1"/>
    <property type="molecule type" value="Genomic_DNA"/>
</dbReference>
<organism evidence="2 3">
    <name type="scientific">Dictyostelium purpureum</name>
    <name type="common">Slime mold</name>
    <dbReference type="NCBI Taxonomy" id="5786"/>
    <lineage>
        <taxon>Eukaryota</taxon>
        <taxon>Amoebozoa</taxon>
        <taxon>Evosea</taxon>
        <taxon>Eumycetozoa</taxon>
        <taxon>Dictyostelia</taxon>
        <taxon>Dictyosteliales</taxon>
        <taxon>Dictyosteliaceae</taxon>
        <taxon>Dictyostelium</taxon>
    </lineage>
</organism>
<feature type="domain" description="CS" evidence="1">
    <location>
        <begin position="3"/>
        <end position="27"/>
    </location>
</feature>
<dbReference type="Pfam" id="PF04969">
    <property type="entry name" value="CS"/>
    <property type="match status" value="1"/>
</dbReference>
<dbReference type="KEGG" id="dpp:DICPUDRAFT_13641"/>
<dbReference type="Proteomes" id="UP000001064">
    <property type="component" value="Unassembled WGS sequence"/>
</dbReference>
<dbReference type="InParanoid" id="F0ZWD5"/>
<gene>
    <name evidence="2" type="ORF">DICPUDRAFT_13641</name>
</gene>
<dbReference type="STRING" id="5786.F0ZWD5"/>
<proteinExistence type="predicted"/>
<evidence type="ECO:0000313" key="3">
    <source>
        <dbReference type="Proteomes" id="UP000001064"/>
    </source>
</evidence>
<dbReference type="RefSeq" id="XP_003291724.1">
    <property type="nucleotide sequence ID" value="XM_003291676.2"/>
</dbReference>
<reference evidence="3" key="1">
    <citation type="journal article" date="2011" name="Genome Biol.">
        <title>Comparative genomics of the social amoebae Dictyostelium discoideum and Dictyostelium purpureum.</title>
        <authorList>
            <consortium name="US DOE Joint Genome Institute (JGI-PGF)"/>
            <person name="Sucgang R."/>
            <person name="Kuo A."/>
            <person name="Tian X."/>
            <person name="Salerno W."/>
            <person name="Parikh A."/>
            <person name="Feasley C.L."/>
            <person name="Dalin E."/>
            <person name="Tu H."/>
            <person name="Huang E."/>
            <person name="Barry K."/>
            <person name="Lindquist E."/>
            <person name="Shapiro H."/>
            <person name="Bruce D."/>
            <person name="Schmutz J."/>
            <person name="Salamov A."/>
            <person name="Fey P."/>
            <person name="Gaudet P."/>
            <person name="Anjard C."/>
            <person name="Babu M.M."/>
            <person name="Basu S."/>
            <person name="Bushmanova Y."/>
            <person name="van der Wel H."/>
            <person name="Katoh-Kurasawa M."/>
            <person name="Dinh C."/>
            <person name="Coutinho P.M."/>
            <person name="Saito T."/>
            <person name="Elias M."/>
            <person name="Schaap P."/>
            <person name="Kay R.R."/>
            <person name="Henrissat B."/>
            <person name="Eichinger L."/>
            <person name="Rivero F."/>
            <person name="Putnam N.H."/>
            <person name="West C.M."/>
            <person name="Loomis W.F."/>
            <person name="Chisholm R.L."/>
            <person name="Shaulsky G."/>
            <person name="Strassmann J.E."/>
            <person name="Queller D.C."/>
            <person name="Kuspa A."/>
            <person name="Grigoriev I.V."/>
        </authorList>
    </citation>
    <scope>NUCLEOTIDE SEQUENCE [LARGE SCALE GENOMIC DNA]</scope>
    <source>
        <strain evidence="3">QSDP1</strain>
    </source>
</reference>
<name>F0ZWD5_DICPU</name>
<dbReference type="SUPFAM" id="SSF49764">
    <property type="entry name" value="HSP20-like chaperones"/>
    <property type="match status" value="1"/>
</dbReference>
<dbReference type="InterPro" id="IPR008978">
    <property type="entry name" value="HSP20-like_chaperone"/>
</dbReference>